<proteinExistence type="inferred from homology"/>
<evidence type="ECO:0000259" key="7">
    <source>
        <dbReference type="Pfam" id="PF07992"/>
    </source>
</evidence>
<dbReference type="PANTHER" id="PTHR43014">
    <property type="entry name" value="MERCURIC REDUCTASE"/>
    <property type="match status" value="1"/>
</dbReference>
<keyword evidence="4" id="KW-0520">NAD</keyword>
<dbReference type="PRINTS" id="PR00368">
    <property type="entry name" value="FADPNR"/>
</dbReference>
<comment type="similarity">
    <text evidence="1">Belongs to the class-I pyridine nucleotide-disulfide oxidoreductase family.</text>
</comment>
<feature type="binding site" evidence="4">
    <location>
        <position position="299"/>
    </location>
    <ligand>
        <name>FAD</name>
        <dbReference type="ChEBI" id="CHEBI:57692"/>
    </ligand>
</feature>
<evidence type="ECO:0000313" key="8">
    <source>
        <dbReference type="EMBL" id="NKZ18739.1"/>
    </source>
</evidence>
<dbReference type="AlphaFoldDB" id="A0A846ZG83"/>
<gene>
    <name evidence="8" type="ORF">HF966_06065</name>
</gene>
<dbReference type="Gene3D" id="3.30.390.30">
    <property type="match status" value="1"/>
</dbReference>
<evidence type="ECO:0000256" key="3">
    <source>
        <dbReference type="ARBA" id="ARBA00022827"/>
    </source>
</evidence>
<keyword evidence="2" id="KW-0285">Flavoprotein</keyword>
<dbReference type="InterPro" id="IPR004099">
    <property type="entry name" value="Pyr_nucl-diS_OxRdtase_dimer"/>
</dbReference>
<dbReference type="PRINTS" id="PR00411">
    <property type="entry name" value="PNDRDTASEI"/>
</dbReference>
<protein>
    <submittedName>
        <fullName evidence="8">NAD(P)/FAD-dependent oxidoreductase</fullName>
    </submittedName>
</protein>
<feature type="binding site" evidence="4">
    <location>
        <position position="113"/>
    </location>
    <ligand>
        <name>FAD</name>
        <dbReference type="ChEBI" id="CHEBI:57692"/>
    </ligand>
</feature>
<dbReference type="Pfam" id="PF02852">
    <property type="entry name" value="Pyr_redox_dim"/>
    <property type="match status" value="1"/>
</dbReference>
<evidence type="ECO:0000256" key="1">
    <source>
        <dbReference type="ARBA" id="ARBA00007532"/>
    </source>
</evidence>
<feature type="binding site" evidence="4">
    <location>
        <position position="259"/>
    </location>
    <ligand>
        <name>NAD(+)</name>
        <dbReference type="ChEBI" id="CHEBI:57540"/>
    </ligand>
</feature>
<dbReference type="InterPro" id="IPR036188">
    <property type="entry name" value="FAD/NAD-bd_sf"/>
</dbReference>
<dbReference type="Proteomes" id="UP000590460">
    <property type="component" value="Unassembled WGS sequence"/>
</dbReference>
<keyword evidence="4" id="KW-0547">Nucleotide-binding</keyword>
<accession>A0A846ZG83</accession>
<dbReference type="Pfam" id="PF07992">
    <property type="entry name" value="Pyr_redox_2"/>
    <property type="match status" value="1"/>
</dbReference>
<feature type="domain" description="FAD/NAD(P)-binding" evidence="7">
    <location>
        <begin position="6"/>
        <end position="314"/>
    </location>
</feature>
<evidence type="ECO:0000256" key="4">
    <source>
        <dbReference type="PIRSR" id="PIRSR000350-3"/>
    </source>
</evidence>
<dbReference type="SUPFAM" id="SSF51905">
    <property type="entry name" value="FAD/NAD(P)-binding domain"/>
    <property type="match status" value="1"/>
</dbReference>
<dbReference type="Gene3D" id="3.50.50.60">
    <property type="entry name" value="FAD/NAD(P)-binding domain"/>
    <property type="match status" value="2"/>
</dbReference>
<sequence>MTTYDYDVLYIGSGHGTFDGAIPLGAKGFKVGVIEQDLIGGTCPNRGCNAKIVLDSPVALKRHLADVHHIVTGETTIDWAANQAHKRAVISGLPAFIQGLLDDHSVDVIFGQGQLLDAHTVLVAGQNKTADKIVIATGLRPNRLDIPGSEFAHDSEDFMNLTVMPKRLTIIGAGYIGMEFATMANAAGAEVTVLMRGSQALRAYHQPFVAQIMADLTKRGVTFVTDTAVTTIDQQRDHFIVRGDEGFEMQTDWILDATGRVPNIESLNLAKVGVKYTPKGIVVDQYLRTNVPSIYAAGDVIDKTQPKLTPTAIFESKYLMHLFAGETSAPIDYPVVPSVVFTSPRLAQAGVTVAEAEAHPDQYVIEKHHVPDDWYRQVEQETMGDNVLIFDQKHTLVGATEVSHRADDVINALLPAITFQYGAEEIERLIHVFPSIAASAWDQL</sequence>
<dbReference type="InterPro" id="IPR001100">
    <property type="entry name" value="Pyr_nuc-diS_OxRdtase"/>
</dbReference>
<evidence type="ECO:0000313" key="9">
    <source>
        <dbReference type="Proteomes" id="UP000590460"/>
    </source>
</evidence>
<comment type="cofactor">
    <cofactor evidence="4">
        <name>FAD</name>
        <dbReference type="ChEBI" id="CHEBI:57692"/>
    </cofactor>
    <text evidence="4">Binds 1 FAD per subunit.</text>
</comment>
<dbReference type="InterPro" id="IPR023753">
    <property type="entry name" value="FAD/NAD-binding_dom"/>
</dbReference>
<evidence type="ECO:0000256" key="2">
    <source>
        <dbReference type="ARBA" id="ARBA00022630"/>
    </source>
</evidence>
<keyword evidence="3 4" id="KW-0274">FAD</keyword>
<evidence type="ECO:0000259" key="6">
    <source>
        <dbReference type="Pfam" id="PF02852"/>
    </source>
</evidence>
<feature type="binding site" evidence="4">
    <location>
        <begin position="172"/>
        <end position="179"/>
    </location>
    <ligand>
        <name>NAD(+)</name>
        <dbReference type="ChEBI" id="CHEBI:57540"/>
    </ligand>
</feature>
<dbReference type="RefSeq" id="WP_168677129.1">
    <property type="nucleotide sequence ID" value="NZ_BPKV01000006.1"/>
</dbReference>
<comment type="caution">
    <text evidence="8">The sequence shown here is derived from an EMBL/GenBank/DDBJ whole genome shotgun (WGS) entry which is preliminary data.</text>
</comment>
<name>A0A846ZG83_9LACO</name>
<reference evidence="8 9" key="1">
    <citation type="submission" date="2020-04" db="EMBL/GenBank/DDBJ databases">
        <title>MicrobeNet Type strains.</title>
        <authorList>
            <person name="Nicholson A.C."/>
        </authorList>
    </citation>
    <scope>NUCLEOTIDE SEQUENCE [LARGE SCALE GENOMIC DNA]</scope>
    <source>
        <strain evidence="8 9">CCUG 54536</strain>
    </source>
</reference>
<dbReference type="PANTHER" id="PTHR43014:SF5">
    <property type="entry name" value="GLUTATHIONE REDUCTASE (NADPH)"/>
    <property type="match status" value="1"/>
</dbReference>
<dbReference type="EMBL" id="JAAXPO010000006">
    <property type="protein sequence ID" value="NKZ18739.1"/>
    <property type="molecule type" value="Genomic_DNA"/>
</dbReference>
<dbReference type="SUPFAM" id="SSF55424">
    <property type="entry name" value="FAD/NAD-linked reductases, dimerisation (C-terminal) domain"/>
    <property type="match status" value="1"/>
</dbReference>
<dbReference type="GO" id="GO:0000166">
    <property type="term" value="F:nucleotide binding"/>
    <property type="evidence" value="ECO:0007669"/>
    <property type="project" value="UniProtKB-KW"/>
</dbReference>
<organism evidence="8 9">
    <name type="scientific">Leuconostoc holzapfelii</name>
    <dbReference type="NCBI Taxonomy" id="434464"/>
    <lineage>
        <taxon>Bacteria</taxon>
        <taxon>Bacillati</taxon>
        <taxon>Bacillota</taxon>
        <taxon>Bacilli</taxon>
        <taxon>Lactobacillales</taxon>
        <taxon>Lactobacillaceae</taxon>
        <taxon>Leuconostoc</taxon>
    </lineage>
</organism>
<dbReference type="PIRSF" id="PIRSF000350">
    <property type="entry name" value="Mercury_reductase_MerA"/>
    <property type="match status" value="1"/>
</dbReference>
<feature type="domain" description="Pyridine nucleotide-disulphide oxidoreductase dimerisation" evidence="6">
    <location>
        <begin position="336"/>
        <end position="437"/>
    </location>
</feature>
<feature type="disulfide bond" description="Redox-active" evidence="5">
    <location>
        <begin position="43"/>
        <end position="48"/>
    </location>
</feature>
<evidence type="ECO:0000256" key="5">
    <source>
        <dbReference type="PIRSR" id="PIRSR000350-4"/>
    </source>
</evidence>
<dbReference type="GO" id="GO:0016491">
    <property type="term" value="F:oxidoreductase activity"/>
    <property type="evidence" value="ECO:0007669"/>
    <property type="project" value="InterPro"/>
</dbReference>
<dbReference type="InterPro" id="IPR016156">
    <property type="entry name" value="FAD/NAD-linked_Rdtase_dimer_sf"/>
</dbReference>